<evidence type="ECO:0000313" key="1">
    <source>
        <dbReference type="EMBL" id="CAK9054881.1"/>
    </source>
</evidence>
<accession>A0ABP0MTR1</accession>
<organism evidence="1 2">
    <name type="scientific">Durusdinium trenchii</name>
    <dbReference type="NCBI Taxonomy" id="1381693"/>
    <lineage>
        <taxon>Eukaryota</taxon>
        <taxon>Sar</taxon>
        <taxon>Alveolata</taxon>
        <taxon>Dinophyceae</taxon>
        <taxon>Suessiales</taxon>
        <taxon>Symbiodiniaceae</taxon>
        <taxon>Durusdinium</taxon>
    </lineage>
</organism>
<comment type="caution">
    <text evidence="1">The sequence shown here is derived from an EMBL/GenBank/DDBJ whole genome shotgun (WGS) entry which is preliminary data.</text>
</comment>
<name>A0ABP0MTR1_9DINO</name>
<dbReference type="EMBL" id="CAXAMN010019735">
    <property type="protein sequence ID" value="CAK9054881.1"/>
    <property type="molecule type" value="Genomic_DNA"/>
</dbReference>
<keyword evidence="2" id="KW-1185">Reference proteome</keyword>
<evidence type="ECO:0000313" key="2">
    <source>
        <dbReference type="Proteomes" id="UP001642484"/>
    </source>
</evidence>
<dbReference type="Proteomes" id="UP001642484">
    <property type="component" value="Unassembled WGS sequence"/>
</dbReference>
<gene>
    <name evidence="1" type="ORF">CCMP2556_LOCUS27388</name>
</gene>
<protein>
    <submittedName>
        <fullName evidence="1">Uncharacterized protein</fullName>
    </submittedName>
</protein>
<proteinExistence type="predicted"/>
<sequence>MRAGYSRISSESGGDEESNDDGADLEPLARELKDVKWPEFISVSEWSHRTRIEAMEIANELKALKTDITGGDKGKFDDSKVYDGNKEGFDKWTKRLNEIDAVQCVQYIELLSVIEGQESLTDLLHSLSLNMEWEKAEKALGELNKKDSSVTDSGEFELTEFKSLLSEATSLQIIGHSQLEEGESKRFRKYATTKKFQKPVGILRYLVAGRTEFLHQANFAVTPAVHLIRLPSGELAVLLKSLVDAGLESKCFNSVIGSAVLSEAVERTQWQVLLEVVMNDIFSILLLMYMGHTVRHFRNPNAVCALSLGFVALFTAGFNCTAALAGFGLYAQKCSNVPAAVAKHLTLWNVVLVSNDIFSIFVVAKFLAHLFYHQHLGLDPFGAECYLDEDTGMYPRVCYIFHHPNYFSMLVLFRWIHLALAVLQYRRIGQWIVPVIYAVTRPASLYFMFFLCLIVCGSFHAYFVFPIPGNVDSFDYLLDTFLKMFRLEVLGDFDLNELEGVDTKINATFRMGRLPSTRGRIKGFIEDGEHSSYYHRGISGQFVILSLLMTVVAMNSYIGLLGELYEEAEKRKNQLFNHLVGELRYRHLCHVVIWELCFPRQDKVEQDGLYWMSYRRKEVADDE</sequence>
<reference evidence="1 2" key="1">
    <citation type="submission" date="2024-02" db="EMBL/GenBank/DDBJ databases">
        <authorList>
            <person name="Chen Y."/>
            <person name="Shah S."/>
            <person name="Dougan E. K."/>
            <person name="Thang M."/>
            <person name="Chan C."/>
        </authorList>
    </citation>
    <scope>NUCLEOTIDE SEQUENCE [LARGE SCALE GENOMIC DNA]</scope>
</reference>